<evidence type="ECO:0000313" key="3">
    <source>
        <dbReference type="Proteomes" id="UP000585507"/>
    </source>
</evidence>
<dbReference type="InterPro" id="IPR017946">
    <property type="entry name" value="PLC-like_Pdiesterase_TIM-brl"/>
</dbReference>
<evidence type="ECO:0000313" key="2">
    <source>
        <dbReference type="EMBL" id="MBB5537716.1"/>
    </source>
</evidence>
<name>A0A7W8UE46_9HYPH</name>
<dbReference type="RefSeq" id="WP_018325850.1">
    <property type="nucleotide sequence ID" value="NZ_JACHBK010000010.1"/>
</dbReference>
<feature type="domain" description="GP-PDE" evidence="1">
    <location>
        <begin position="13"/>
        <end position="262"/>
    </location>
</feature>
<reference evidence="2 3" key="1">
    <citation type="submission" date="2020-08" db="EMBL/GenBank/DDBJ databases">
        <title>Genomic Encyclopedia of Type Strains, Phase IV (KMG-V): Genome sequencing to study the core and pangenomes of soil and plant-associated prokaryotes.</title>
        <authorList>
            <person name="Whitman W."/>
        </authorList>
    </citation>
    <scope>NUCLEOTIDE SEQUENCE [LARGE SCALE GENOMIC DNA]</scope>
    <source>
        <strain evidence="2 3">SEMIA 4084</strain>
    </source>
</reference>
<protein>
    <submittedName>
        <fullName evidence="2">Glycerophosphoryl diester phosphodiesterase</fullName>
    </submittedName>
</protein>
<dbReference type="AlphaFoldDB" id="A0A7W8UE46"/>
<dbReference type="Proteomes" id="UP000585507">
    <property type="component" value="Unassembled WGS sequence"/>
</dbReference>
<dbReference type="InterPro" id="IPR030395">
    <property type="entry name" value="GP_PDE_dom"/>
</dbReference>
<dbReference type="SUPFAM" id="SSF51695">
    <property type="entry name" value="PLC-like phosphodiesterases"/>
    <property type="match status" value="1"/>
</dbReference>
<dbReference type="GO" id="GO:0006629">
    <property type="term" value="P:lipid metabolic process"/>
    <property type="evidence" value="ECO:0007669"/>
    <property type="project" value="InterPro"/>
</dbReference>
<accession>A0A7W8UE46</accession>
<dbReference type="Pfam" id="PF03009">
    <property type="entry name" value="GDPD"/>
    <property type="match status" value="1"/>
</dbReference>
<dbReference type="GO" id="GO:0008081">
    <property type="term" value="F:phosphoric diester hydrolase activity"/>
    <property type="evidence" value="ECO:0007669"/>
    <property type="project" value="InterPro"/>
</dbReference>
<keyword evidence="3" id="KW-1185">Reference proteome</keyword>
<dbReference type="PANTHER" id="PTHR46211:SF1">
    <property type="entry name" value="GLYCEROPHOSPHODIESTER PHOSPHODIESTERASE, CYTOPLASMIC"/>
    <property type="match status" value="1"/>
</dbReference>
<dbReference type="PANTHER" id="PTHR46211">
    <property type="entry name" value="GLYCEROPHOSPHORYL DIESTER PHOSPHODIESTERASE"/>
    <property type="match status" value="1"/>
</dbReference>
<gene>
    <name evidence="2" type="ORF">GGD55_004436</name>
</gene>
<evidence type="ECO:0000259" key="1">
    <source>
        <dbReference type="PROSITE" id="PS51704"/>
    </source>
</evidence>
<dbReference type="EMBL" id="JACHBK010000010">
    <property type="protein sequence ID" value="MBB5537716.1"/>
    <property type="molecule type" value="Genomic_DNA"/>
</dbReference>
<sequence length="274" mass="29876">MAFNFLARETGRVHVCGHRGYSLRYPENTVPAFEAAKVAGATTVEIDVVLTADGEPIVLHDLTVDRTTNGHGFAADLSLEQIRRLDAGVCFHPAFAGTKIPTVAEALDWAKRDNMGIVLEIKEAERPDIAVDRVEGLLRATGTLDRVIVISFDHVLLKRAVERHLHLRTEAITHARHADLVGVLRACSANSVSIELDMFCADDARALHEAGFSNRVHVPRPDALAPYWRAGRDPLPALVQWIADGLIDTVSGDDVPFIAMLAKRAGRTGAVSWS</sequence>
<proteinExistence type="predicted"/>
<dbReference type="PROSITE" id="PS51704">
    <property type="entry name" value="GP_PDE"/>
    <property type="match status" value="1"/>
</dbReference>
<dbReference type="Gene3D" id="3.20.20.190">
    <property type="entry name" value="Phosphatidylinositol (PI) phosphodiesterase"/>
    <property type="match status" value="1"/>
</dbReference>
<organism evidence="2 3">
    <name type="scientific">Rhizobium giardinii</name>
    <dbReference type="NCBI Taxonomy" id="56731"/>
    <lineage>
        <taxon>Bacteria</taxon>
        <taxon>Pseudomonadati</taxon>
        <taxon>Pseudomonadota</taxon>
        <taxon>Alphaproteobacteria</taxon>
        <taxon>Hyphomicrobiales</taxon>
        <taxon>Rhizobiaceae</taxon>
        <taxon>Rhizobium/Agrobacterium group</taxon>
        <taxon>Rhizobium</taxon>
    </lineage>
</organism>
<comment type="caution">
    <text evidence="2">The sequence shown here is derived from an EMBL/GenBank/DDBJ whole genome shotgun (WGS) entry which is preliminary data.</text>
</comment>